<gene>
    <name evidence="3" type="ORF">AACH10_15215</name>
</gene>
<evidence type="ECO:0000313" key="4">
    <source>
        <dbReference type="Proteomes" id="UP001365405"/>
    </source>
</evidence>
<feature type="chain" id="PRO_5045963168" evidence="1">
    <location>
        <begin position="21"/>
        <end position="229"/>
    </location>
</feature>
<evidence type="ECO:0000259" key="2">
    <source>
        <dbReference type="Pfam" id="PF07589"/>
    </source>
</evidence>
<proteinExistence type="predicted"/>
<feature type="domain" description="Ice-binding protein C-terminal" evidence="2">
    <location>
        <begin position="199"/>
        <end position="225"/>
    </location>
</feature>
<evidence type="ECO:0000313" key="3">
    <source>
        <dbReference type="EMBL" id="MEK8051598.1"/>
    </source>
</evidence>
<protein>
    <submittedName>
        <fullName evidence="3">Cistern family PEP-CTERM protein</fullName>
    </submittedName>
</protein>
<name>A0ABU9CIB5_9BURK</name>
<accession>A0ABU9CIB5</accession>
<organism evidence="3 4">
    <name type="scientific">Pseudaquabacterium inlustre</name>
    <dbReference type="NCBI Taxonomy" id="2984192"/>
    <lineage>
        <taxon>Bacteria</taxon>
        <taxon>Pseudomonadati</taxon>
        <taxon>Pseudomonadota</taxon>
        <taxon>Betaproteobacteria</taxon>
        <taxon>Burkholderiales</taxon>
        <taxon>Sphaerotilaceae</taxon>
        <taxon>Pseudaquabacterium</taxon>
    </lineage>
</organism>
<dbReference type="NCBIfam" id="NF033947">
    <property type="entry name" value="PEP-cistern"/>
    <property type="match status" value="1"/>
</dbReference>
<dbReference type="EMBL" id="JBBUTH010000008">
    <property type="protein sequence ID" value="MEK8051598.1"/>
    <property type="molecule type" value="Genomic_DNA"/>
</dbReference>
<sequence>MTSLRGWVVAAAALAGSAQAADLNFASVSSSGTLLFQTVRDGATLNASANFVLTALTATSATFNVTIANNSSGPGQNTLTALGIDVVSPTLTGVTDTSGTWDSVLNDTLPTLKRVDLCVYTSNGCSGGDIGDGMAEGGSSSFRMTLTTAGNFTTNGVTFTSPYGAKFQGVGNTGKSYEFAGCISGTTGCGGGGGGGQNQVPEPGSVFLAGLALLGMGTATAMRRRPRAA</sequence>
<reference evidence="3 4" key="1">
    <citation type="submission" date="2024-04" db="EMBL/GenBank/DDBJ databases">
        <title>Novel species of the genus Ideonella isolated from streams.</title>
        <authorList>
            <person name="Lu H."/>
        </authorList>
    </citation>
    <scope>NUCLEOTIDE SEQUENCE [LARGE SCALE GENOMIC DNA]</scope>
    <source>
        <strain evidence="3 4">DXS22W</strain>
    </source>
</reference>
<dbReference type="Pfam" id="PF07589">
    <property type="entry name" value="PEP-CTERM"/>
    <property type="match status" value="1"/>
</dbReference>
<feature type="signal peptide" evidence="1">
    <location>
        <begin position="1"/>
        <end position="20"/>
    </location>
</feature>
<dbReference type="Proteomes" id="UP001365405">
    <property type="component" value="Unassembled WGS sequence"/>
</dbReference>
<dbReference type="InterPro" id="IPR013424">
    <property type="entry name" value="Ice-binding_C"/>
</dbReference>
<keyword evidence="4" id="KW-1185">Reference proteome</keyword>
<keyword evidence="1" id="KW-0732">Signal</keyword>
<dbReference type="RefSeq" id="WP_341411300.1">
    <property type="nucleotide sequence ID" value="NZ_JBBUTH010000008.1"/>
</dbReference>
<comment type="caution">
    <text evidence="3">The sequence shown here is derived from an EMBL/GenBank/DDBJ whole genome shotgun (WGS) entry which is preliminary data.</text>
</comment>
<evidence type="ECO:0000256" key="1">
    <source>
        <dbReference type="SAM" id="SignalP"/>
    </source>
</evidence>